<evidence type="ECO:0000313" key="13">
    <source>
        <dbReference type="EMBL" id="CAB3264738.1"/>
    </source>
</evidence>
<feature type="binding site" evidence="9">
    <location>
        <position position="702"/>
    </location>
    <ligand>
        <name>Zn(2+)</name>
        <dbReference type="ChEBI" id="CHEBI:29105"/>
        <label>1</label>
    </ligand>
</feature>
<organism evidence="13">
    <name type="scientific">Phallusia mammillata</name>
    <dbReference type="NCBI Taxonomy" id="59560"/>
    <lineage>
        <taxon>Eukaryota</taxon>
        <taxon>Metazoa</taxon>
        <taxon>Chordata</taxon>
        <taxon>Tunicata</taxon>
        <taxon>Ascidiacea</taxon>
        <taxon>Phlebobranchia</taxon>
        <taxon>Ascidiidae</taxon>
        <taxon>Phallusia</taxon>
    </lineage>
</organism>
<comment type="pathway">
    <text evidence="1">Purine metabolism; 3',5'-cyclic AMP degradation; AMP from 3',5'-cyclic AMP: step 1/1.</text>
</comment>
<feature type="region of interest" description="Disordered" evidence="11">
    <location>
        <begin position="948"/>
        <end position="1017"/>
    </location>
</feature>
<dbReference type="InterPro" id="IPR023088">
    <property type="entry name" value="PDEase"/>
</dbReference>
<dbReference type="InterPro" id="IPR002073">
    <property type="entry name" value="PDEase_catalytic_dom"/>
</dbReference>
<reference evidence="13" key="1">
    <citation type="submission" date="2020-04" db="EMBL/GenBank/DDBJ databases">
        <authorList>
            <person name="Neveu A P."/>
        </authorList>
    </citation>
    <scope>NUCLEOTIDE SEQUENCE</scope>
    <source>
        <tissue evidence="13">Whole embryo</tissue>
    </source>
</reference>
<evidence type="ECO:0000256" key="10">
    <source>
        <dbReference type="RuleBase" id="RU363067"/>
    </source>
</evidence>
<evidence type="ECO:0000256" key="5">
    <source>
        <dbReference type="ARBA" id="ARBA00023149"/>
    </source>
</evidence>
<comment type="catalytic activity">
    <reaction evidence="6">
        <text>3',5'-cyclic AMP + H2O = AMP + H(+)</text>
        <dbReference type="Rhea" id="RHEA:25277"/>
        <dbReference type="ChEBI" id="CHEBI:15377"/>
        <dbReference type="ChEBI" id="CHEBI:15378"/>
        <dbReference type="ChEBI" id="CHEBI:58165"/>
        <dbReference type="ChEBI" id="CHEBI:456215"/>
        <dbReference type="EC" id="3.1.4.53"/>
    </reaction>
    <physiologicalReaction direction="left-to-right" evidence="6">
        <dbReference type="Rhea" id="RHEA:25278"/>
    </physiologicalReaction>
</comment>
<evidence type="ECO:0000256" key="3">
    <source>
        <dbReference type="ARBA" id="ARBA00022723"/>
    </source>
</evidence>
<feature type="compositionally biased region" description="Polar residues" evidence="11">
    <location>
        <begin position="547"/>
        <end position="561"/>
    </location>
</feature>
<feature type="compositionally biased region" description="Low complexity" evidence="11">
    <location>
        <begin position="62"/>
        <end position="93"/>
    </location>
</feature>
<evidence type="ECO:0000259" key="12">
    <source>
        <dbReference type="PROSITE" id="PS51845"/>
    </source>
</evidence>
<dbReference type="PANTHER" id="PTHR11347">
    <property type="entry name" value="CYCLIC NUCLEOTIDE PHOSPHODIESTERASE"/>
    <property type="match status" value="1"/>
</dbReference>
<feature type="compositionally biased region" description="Polar residues" evidence="11">
    <location>
        <begin position="948"/>
        <end position="958"/>
    </location>
</feature>
<feature type="binding site" evidence="8">
    <location>
        <position position="856"/>
    </location>
    <ligand>
        <name>AMP</name>
        <dbReference type="ChEBI" id="CHEBI:456215"/>
    </ligand>
</feature>
<evidence type="ECO:0000256" key="11">
    <source>
        <dbReference type="SAM" id="MobiDB-lite"/>
    </source>
</evidence>
<evidence type="ECO:0000256" key="4">
    <source>
        <dbReference type="ARBA" id="ARBA00022801"/>
    </source>
</evidence>
<feature type="binding site" evidence="9">
    <location>
        <position position="739"/>
    </location>
    <ligand>
        <name>Zn(2+)</name>
        <dbReference type="ChEBI" id="CHEBI:29105"/>
        <label>2</label>
    </ligand>
</feature>
<dbReference type="InterPro" id="IPR040844">
    <property type="entry name" value="PDE4_UCR"/>
</dbReference>
<dbReference type="FunFam" id="1.10.1300.10:FF:000001">
    <property type="entry name" value="Phosphodiesterase"/>
    <property type="match status" value="1"/>
</dbReference>
<dbReference type="Pfam" id="PF00233">
    <property type="entry name" value="PDEase_I"/>
    <property type="match status" value="1"/>
</dbReference>
<feature type="region of interest" description="Disordered" evidence="11">
    <location>
        <begin position="547"/>
        <end position="583"/>
    </location>
</feature>
<feature type="compositionally biased region" description="Polar residues" evidence="11">
    <location>
        <begin position="225"/>
        <end position="266"/>
    </location>
</feature>
<feature type="binding site" evidence="9">
    <location>
        <position position="738"/>
    </location>
    <ligand>
        <name>Zn(2+)</name>
        <dbReference type="ChEBI" id="CHEBI:29105"/>
        <label>1</label>
    </ligand>
</feature>
<dbReference type="GO" id="GO:0006198">
    <property type="term" value="P:cAMP catabolic process"/>
    <property type="evidence" value="ECO:0007669"/>
    <property type="project" value="UniProtKB-UniPathway"/>
</dbReference>
<feature type="domain" description="PDEase" evidence="12">
    <location>
        <begin position="622"/>
        <end position="951"/>
    </location>
</feature>
<comment type="similarity">
    <text evidence="2">Belongs to the cyclic nucleotide phosphodiesterase family. PDE4 subfamily.</text>
</comment>
<dbReference type="EMBL" id="LR788876">
    <property type="protein sequence ID" value="CAB3264738.1"/>
    <property type="molecule type" value="mRNA"/>
</dbReference>
<dbReference type="GO" id="GO:0046872">
    <property type="term" value="F:metal ion binding"/>
    <property type="evidence" value="ECO:0007669"/>
    <property type="project" value="UniProtKB-KW"/>
</dbReference>
<evidence type="ECO:0000256" key="1">
    <source>
        <dbReference type="ARBA" id="ARBA00004703"/>
    </source>
</evidence>
<dbReference type="InterPro" id="IPR023174">
    <property type="entry name" value="PDEase_CS"/>
</dbReference>
<feature type="compositionally biased region" description="Basic and acidic residues" evidence="11">
    <location>
        <begin position="104"/>
        <end position="115"/>
    </location>
</feature>
<evidence type="ECO:0000256" key="8">
    <source>
        <dbReference type="PIRSR" id="PIRSR623088-2"/>
    </source>
</evidence>
<accession>A0A6F9DP16</accession>
<name>A0A6F9DP16_9ASCI</name>
<feature type="binding site" evidence="8">
    <location>
        <position position="739"/>
    </location>
    <ligand>
        <name>AMP</name>
        <dbReference type="ChEBI" id="CHEBI:456215"/>
    </ligand>
</feature>
<comment type="cofactor">
    <cofactor evidence="10">
        <name>a divalent metal cation</name>
        <dbReference type="ChEBI" id="CHEBI:60240"/>
    </cofactor>
    <text evidence="10">Binds 2 divalent metal cations per subunit. Site 1 may preferentially bind zinc ions, while site 2 has a preference for magnesium and/or manganese ions.</text>
</comment>
<sequence>MPLEHNRRRLDSGVSSSSEPPSLTQSPSQPSKGTMLKPLPVNEAMIKSSRSNLRTYSGDMTSYNYSRSSSRRYGLGSLSSATSSSSRSPTSKSVGDNGLSSLAQRREAFRQRREQGSNLAAIGDDDDVFRSNTDRCRSLSSNKESSYQEGSRRWRRNRTSDQSSFSSPSRKSCPSISTGSDIKQRLTDNYTTSRTGLNCDSPDGPQTFDNDSNSFASSSKGRHSVPSTLAPRTTSSHAKTVNTQPSDRGSMTKSASSPEMASRRSGANSLAYNSLLRYMENHALSRDLQKGGAYYHETYQTEPTSDYQSTLLFCPVPITVVKTSLGYDLYLTYDEDQILSMVKMQLNESDKGLCFDVENGISPMRSPVDPQSSPGMVLHSGNMPHSQRRESFLYRSDNDFDQSSPKIGSRNSSLVSDTHGVEDLIVTPFAQVLASLRRVRNDFMILTNLPQNSRRSPVGQSKLPPSPTFNSAPHSGTVTPGTEEFMQRASNTLEELDWCLDQLDTVQTHRSVSEMASNKFKRMLNKELNQLSGTSKSGNEVSEYISSTFLDNQNDVMSPNDPTDEREKRPASPNYGVITKPGNRPHLVNPAGRIMGKITGIKNSSRHKDTVLKWHKIPAYGVVVSNEDALARELANIDEWGGIDLFKIAEISNNRPLTCVVYHLCQKRDMFNKFKIAQDKFLAYLMTLEDHYRNVPYHNSVHASDVAQSVHVLLSSAALDSVFTDLEVLAALLASAMHDVDHPGLNNQYHCNNSTELALMYNDESVLENHHLAVGFKLMQQDYCGVFDNFTQKQWQSLRKMVIDMVLATDMSKHMQLLSNLKTMVETKKVARSGVLMLDNYTDRIQVLQNMVHCADLSNPAKPIEMYKQWNERVMAEYWMQGDVEREAGIEISPMCDRHNTSVEKSQVMFIDFVVHPLLETWADLVNPYAQEIMESLANNREYYANLMPSSPSQTGHSKSSDEGTIDADSSASEDEEDIGTPVPVGQGRPSSFPFQNPIADDQSKPSGRSKRKVEKS</sequence>
<evidence type="ECO:0000256" key="7">
    <source>
        <dbReference type="PIRSR" id="PIRSR623088-1"/>
    </source>
</evidence>
<dbReference type="GO" id="GO:0004115">
    <property type="term" value="F:3',5'-cyclic-AMP phosphodiesterase activity"/>
    <property type="evidence" value="ECO:0007669"/>
    <property type="project" value="UniProtKB-EC"/>
</dbReference>
<evidence type="ECO:0000256" key="2">
    <source>
        <dbReference type="ARBA" id="ARBA00009517"/>
    </source>
</evidence>
<evidence type="ECO:0000256" key="6">
    <source>
        <dbReference type="ARBA" id="ARBA00033681"/>
    </source>
</evidence>
<dbReference type="UniPathway" id="UPA00762">
    <property type="reaction ID" value="UER00747"/>
</dbReference>
<evidence type="ECO:0000256" key="9">
    <source>
        <dbReference type="PIRSR" id="PIRSR623088-3"/>
    </source>
</evidence>
<dbReference type="PRINTS" id="PR00387">
    <property type="entry name" value="PDIESTERASE1"/>
</dbReference>
<feature type="compositionally biased region" description="Basic residues" evidence="11">
    <location>
        <begin position="1008"/>
        <end position="1017"/>
    </location>
</feature>
<dbReference type="EC" id="3.1.4.-" evidence="10"/>
<feature type="compositionally biased region" description="Basic and acidic residues" evidence="11">
    <location>
        <begin position="128"/>
        <end position="137"/>
    </location>
</feature>
<feature type="compositionally biased region" description="Polar residues" evidence="11">
    <location>
        <begin position="138"/>
        <end position="149"/>
    </location>
</feature>
<dbReference type="SMART" id="SM00471">
    <property type="entry name" value="HDc"/>
    <property type="match status" value="1"/>
</dbReference>
<feature type="compositionally biased region" description="Low complexity" evidence="11">
    <location>
        <begin position="208"/>
        <end position="219"/>
    </location>
</feature>
<feature type="region of interest" description="Disordered" evidence="11">
    <location>
        <begin position="452"/>
        <end position="476"/>
    </location>
</feature>
<protein>
    <recommendedName>
        <fullName evidence="10">Phosphodiesterase</fullName>
        <ecNumber evidence="10">3.1.4.-</ecNumber>
    </recommendedName>
</protein>
<dbReference type="InterPro" id="IPR036971">
    <property type="entry name" value="PDEase_catalytic_dom_sf"/>
</dbReference>
<feature type="compositionally biased region" description="Low complexity" evidence="11">
    <location>
        <begin position="12"/>
        <end position="31"/>
    </location>
</feature>
<keyword evidence="5" id="KW-0114">cAMP</keyword>
<dbReference type="AlphaFoldDB" id="A0A6F9DP16"/>
<keyword evidence="3 9" id="KW-0479">Metal-binding</keyword>
<feature type="binding site" evidence="9">
    <location>
        <position position="739"/>
    </location>
    <ligand>
        <name>Zn(2+)</name>
        <dbReference type="ChEBI" id="CHEBI:29105"/>
        <label>1</label>
    </ligand>
</feature>
<dbReference type="Pfam" id="PF18100">
    <property type="entry name" value="PDE4_UCR"/>
    <property type="match status" value="1"/>
</dbReference>
<feature type="compositionally biased region" description="Polar residues" evidence="11">
    <location>
        <begin position="48"/>
        <end position="61"/>
    </location>
</feature>
<dbReference type="Gene3D" id="1.10.1300.10">
    <property type="entry name" value="3'5'-cyclic nucleotide phosphodiesterase, catalytic domain"/>
    <property type="match status" value="1"/>
</dbReference>
<feature type="region of interest" description="Disordered" evidence="11">
    <location>
        <begin position="1"/>
        <end position="266"/>
    </location>
</feature>
<dbReference type="SUPFAM" id="SSF109604">
    <property type="entry name" value="HD-domain/PDEase-like"/>
    <property type="match status" value="1"/>
</dbReference>
<feature type="binding site" evidence="8">
    <location>
        <position position="907"/>
    </location>
    <ligand>
        <name>AMP</name>
        <dbReference type="ChEBI" id="CHEBI:456215"/>
    </ligand>
</feature>
<dbReference type="PROSITE" id="PS51845">
    <property type="entry name" value="PDEASE_I_2"/>
    <property type="match status" value="1"/>
</dbReference>
<dbReference type="InterPro" id="IPR003607">
    <property type="entry name" value="HD/PDEase_dom"/>
</dbReference>
<dbReference type="CDD" id="cd00077">
    <property type="entry name" value="HDc"/>
    <property type="match status" value="1"/>
</dbReference>
<dbReference type="GO" id="GO:0007165">
    <property type="term" value="P:signal transduction"/>
    <property type="evidence" value="ECO:0007669"/>
    <property type="project" value="InterPro"/>
</dbReference>
<proteinExistence type="evidence at transcript level"/>
<feature type="binding site" evidence="9">
    <location>
        <position position="856"/>
    </location>
    <ligand>
        <name>Zn(2+)</name>
        <dbReference type="ChEBI" id="CHEBI:29105"/>
        <label>1</label>
    </ligand>
</feature>
<gene>
    <name evidence="13" type="primary">Pde4b</name>
</gene>
<feature type="active site" description="Proton donor" evidence="7">
    <location>
        <position position="698"/>
    </location>
</feature>
<feature type="binding site" evidence="8">
    <location>
        <begin position="698"/>
        <end position="702"/>
    </location>
    <ligand>
        <name>AMP</name>
        <dbReference type="ChEBI" id="CHEBI:456215"/>
    </ligand>
</feature>
<dbReference type="PROSITE" id="PS00126">
    <property type="entry name" value="PDEASE_I_1"/>
    <property type="match status" value="1"/>
</dbReference>
<feature type="compositionally biased region" description="Polar residues" evidence="11">
    <location>
        <begin position="187"/>
        <end position="198"/>
    </location>
</feature>
<keyword evidence="4 10" id="KW-0378">Hydrolase</keyword>
<feature type="compositionally biased region" description="Low complexity" evidence="11">
    <location>
        <begin position="160"/>
        <end position="177"/>
    </location>
</feature>